<feature type="compositionally biased region" description="Polar residues" evidence="2">
    <location>
        <begin position="369"/>
        <end position="378"/>
    </location>
</feature>
<evidence type="ECO:0000256" key="1">
    <source>
        <dbReference type="PROSITE-ProRule" id="PRU00221"/>
    </source>
</evidence>
<feature type="repeat" description="WD" evidence="1">
    <location>
        <begin position="589"/>
        <end position="623"/>
    </location>
</feature>
<dbReference type="PROSITE" id="PS50294">
    <property type="entry name" value="WD_REPEATS_REGION"/>
    <property type="match status" value="2"/>
</dbReference>
<organism evidence="3 4">
    <name type="scientific">Mya arenaria</name>
    <name type="common">Soft-shell clam</name>
    <dbReference type="NCBI Taxonomy" id="6604"/>
    <lineage>
        <taxon>Eukaryota</taxon>
        <taxon>Metazoa</taxon>
        <taxon>Spiralia</taxon>
        <taxon>Lophotrochozoa</taxon>
        <taxon>Mollusca</taxon>
        <taxon>Bivalvia</taxon>
        <taxon>Autobranchia</taxon>
        <taxon>Heteroconchia</taxon>
        <taxon>Euheterodonta</taxon>
        <taxon>Imparidentia</taxon>
        <taxon>Neoheterodontei</taxon>
        <taxon>Myida</taxon>
        <taxon>Myoidea</taxon>
        <taxon>Myidae</taxon>
        <taxon>Mya</taxon>
    </lineage>
</organism>
<gene>
    <name evidence="3" type="ORF">MAR_002021</name>
</gene>
<evidence type="ECO:0000313" key="3">
    <source>
        <dbReference type="EMBL" id="WAR20183.1"/>
    </source>
</evidence>
<dbReference type="PROSITE" id="PS50082">
    <property type="entry name" value="WD_REPEATS_2"/>
    <property type="match status" value="3"/>
</dbReference>
<keyword evidence="4" id="KW-1185">Reference proteome</keyword>
<protein>
    <submittedName>
        <fullName evidence="3">WDR27-like protein</fullName>
    </submittedName>
</protein>
<dbReference type="EMBL" id="CP111022">
    <property type="protein sequence ID" value="WAR20183.1"/>
    <property type="molecule type" value="Genomic_DNA"/>
</dbReference>
<dbReference type="InterPro" id="IPR042411">
    <property type="entry name" value="WDR27"/>
</dbReference>
<evidence type="ECO:0000313" key="4">
    <source>
        <dbReference type="Proteomes" id="UP001164746"/>
    </source>
</evidence>
<dbReference type="Proteomes" id="UP001164746">
    <property type="component" value="Chromosome 11"/>
</dbReference>
<dbReference type="SMART" id="SM00320">
    <property type="entry name" value="WD40"/>
    <property type="match status" value="6"/>
</dbReference>
<dbReference type="PANTHER" id="PTHR44525">
    <property type="entry name" value="WD REPEAT-CONTAINING PROTEIN 27"/>
    <property type="match status" value="1"/>
</dbReference>
<name>A0ABY7FHJ5_MYAAR</name>
<sequence length="623" mass="67468">MVVEVVSSQRVAFTPAHIQLACDGTFLALPKTRTDIGAWSLHDISCKPLELVGHGKTLTALALGNKSSPKLLVSAADDYVIVWDLHQCRQKVERGESVRGRVIGTTLGTVAHLALSPDDSRIAACVGAEIVILLAQRECSVAVLEGHDGAVTAAEFCPHYTATLVTISEDRTFKVRVIDLTDGNGFRCLHQVDAEKIINRQREHRHITHEQDTTGPVKVSSRPVWRQPVQAGVGAGGEESPRVEAGTAVLAMYFSAPPMQPCPPSTNTTHLPFLHNQSSIVSDLLTSSPLLLPLQHPDSIETNAKVLNAAGSIIFGQGADQMLWCVVGSPFENVVHILKWKQSSPGRDTSPRPQSCDRDGARGDIHGITSMNSPNSLSASKQSIEITVLSTVAGEYPMQANPPQHLNMKTDVAERPTPVNALAISDGGQSLACALANKSALIFPIPMSNKKASSSSSYTGHNHVVSSVSWSHCGSRLITASSDRTACVWLWSQSEPALTFDRQIKSNAPVHKENPAFSKEIQSAQFYFMDKFILMCSGNTCVRRYEGHLNRVHPCGLAFSPCGRFLATGSEDKCSYLFDLRSGTYLHKLQGHTDVVSDVAFNPRTPQLFTASLDGKIAVYNNR</sequence>
<feature type="compositionally biased region" description="Polar residues" evidence="2">
    <location>
        <begin position="342"/>
        <end position="353"/>
    </location>
</feature>
<evidence type="ECO:0000256" key="2">
    <source>
        <dbReference type="SAM" id="MobiDB-lite"/>
    </source>
</evidence>
<accession>A0ABY7FHJ5</accession>
<dbReference type="PANTHER" id="PTHR44525:SF1">
    <property type="entry name" value="WD REPEAT-CONTAINING PROTEIN 27"/>
    <property type="match status" value="1"/>
</dbReference>
<dbReference type="InterPro" id="IPR001680">
    <property type="entry name" value="WD40_rpt"/>
</dbReference>
<dbReference type="Gene3D" id="2.130.10.10">
    <property type="entry name" value="YVTN repeat-like/Quinoprotein amine dehydrogenase"/>
    <property type="match status" value="3"/>
</dbReference>
<keyword evidence="1" id="KW-0853">WD repeat</keyword>
<feature type="compositionally biased region" description="Basic and acidic residues" evidence="2">
    <location>
        <begin position="355"/>
        <end position="365"/>
    </location>
</feature>
<dbReference type="InterPro" id="IPR015943">
    <property type="entry name" value="WD40/YVTN_repeat-like_dom_sf"/>
</dbReference>
<dbReference type="Pfam" id="PF00400">
    <property type="entry name" value="WD40"/>
    <property type="match status" value="4"/>
</dbReference>
<feature type="repeat" description="WD" evidence="1">
    <location>
        <begin position="51"/>
        <end position="85"/>
    </location>
</feature>
<feature type="region of interest" description="Disordered" evidence="2">
    <location>
        <begin position="342"/>
        <end position="378"/>
    </location>
</feature>
<dbReference type="SUPFAM" id="SSF50998">
    <property type="entry name" value="Quinoprotein alcohol dehydrogenase-like"/>
    <property type="match status" value="1"/>
</dbReference>
<dbReference type="InterPro" id="IPR011047">
    <property type="entry name" value="Quinoprotein_ADH-like_sf"/>
</dbReference>
<reference evidence="3" key="1">
    <citation type="submission" date="2022-11" db="EMBL/GenBank/DDBJ databases">
        <title>Centuries of genome instability and evolution in soft-shell clam transmissible cancer (bioRxiv).</title>
        <authorList>
            <person name="Hart S.F.M."/>
            <person name="Yonemitsu M.A."/>
            <person name="Giersch R.M."/>
            <person name="Beal B.F."/>
            <person name="Arriagada G."/>
            <person name="Davis B.W."/>
            <person name="Ostrander E.A."/>
            <person name="Goff S.P."/>
            <person name="Metzger M.J."/>
        </authorList>
    </citation>
    <scope>NUCLEOTIDE SEQUENCE</scope>
    <source>
        <strain evidence="3">MELC-2E11</strain>
        <tissue evidence="3">Siphon/mantle</tissue>
    </source>
</reference>
<feature type="repeat" description="WD" evidence="1">
    <location>
        <begin position="458"/>
        <end position="489"/>
    </location>
</feature>
<proteinExistence type="predicted"/>